<reference evidence="1" key="2">
    <citation type="submission" date="2015-06" db="UniProtKB">
        <authorList>
            <consortium name="EnsemblMetazoa"/>
        </authorList>
    </citation>
    <scope>IDENTIFICATION</scope>
</reference>
<evidence type="ECO:0000313" key="1">
    <source>
        <dbReference type="EnsemblMetazoa" id="tetur25g01230.1"/>
    </source>
</evidence>
<name>T1KX60_TETUR</name>
<dbReference type="AlphaFoldDB" id="T1KX60"/>
<proteinExistence type="predicted"/>
<protein>
    <submittedName>
        <fullName evidence="1">Uncharacterized protein</fullName>
    </submittedName>
</protein>
<evidence type="ECO:0000313" key="2">
    <source>
        <dbReference type="Proteomes" id="UP000015104"/>
    </source>
</evidence>
<dbReference type="EMBL" id="CAEY01000676">
    <property type="status" value="NOT_ANNOTATED_CDS"/>
    <property type="molecule type" value="Genomic_DNA"/>
</dbReference>
<dbReference type="EnsemblMetazoa" id="tetur25g01230.1">
    <property type="protein sequence ID" value="tetur25g01230.1"/>
    <property type="gene ID" value="tetur25g01230"/>
</dbReference>
<sequence>MFEYHQNESQHDNYHQHYDPSIFTPALRRFLLFNLTTVSNFR</sequence>
<dbReference type="HOGENOM" id="CLU_3261164_0_0_1"/>
<keyword evidence="2" id="KW-1185">Reference proteome</keyword>
<dbReference type="Proteomes" id="UP000015104">
    <property type="component" value="Unassembled WGS sequence"/>
</dbReference>
<organism evidence="1 2">
    <name type="scientific">Tetranychus urticae</name>
    <name type="common">Two-spotted spider mite</name>
    <dbReference type="NCBI Taxonomy" id="32264"/>
    <lineage>
        <taxon>Eukaryota</taxon>
        <taxon>Metazoa</taxon>
        <taxon>Ecdysozoa</taxon>
        <taxon>Arthropoda</taxon>
        <taxon>Chelicerata</taxon>
        <taxon>Arachnida</taxon>
        <taxon>Acari</taxon>
        <taxon>Acariformes</taxon>
        <taxon>Trombidiformes</taxon>
        <taxon>Prostigmata</taxon>
        <taxon>Eleutherengona</taxon>
        <taxon>Raphignathae</taxon>
        <taxon>Tetranychoidea</taxon>
        <taxon>Tetranychidae</taxon>
        <taxon>Tetranychus</taxon>
    </lineage>
</organism>
<accession>T1KX60</accession>
<reference evidence="2" key="1">
    <citation type="submission" date="2011-08" db="EMBL/GenBank/DDBJ databases">
        <authorList>
            <person name="Rombauts S."/>
        </authorList>
    </citation>
    <scope>NUCLEOTIDE SEQUENCE</scope>
    <source>
        <strain evidence="2">London</strain>
    </source>
</reference>